<dbReference type="Gene3D" id="1.10.472.10">
    <property type="entry name" value="Cyclin-like"/>
    <property type="match status" value="1"/>
</dbReference>
<protein>
    <submittedName>
        <fullName evidence="1">Uncharacterized protein</fullName>
    </submittedName>
</protein>
<dbReference type="Proteomes" id="UP000023152">
    <property type="component" value="Unassembled WGS sequence"/>
</dbReference>
<sequence>MYDMNLSKASQKVVWLSWAICNDVMYDSMIVLTYKAHEIAVAAIRVASELIQQITPDELKHFSCERKHKNVKDQHQTSTHAGACTAPTYIHEYEYAVGTTVGTTVTNRNSNHGSKKIHQIVCGTLLPQWWKKFDISESTLNEICSKILDMYESPASVFESANIIKSTDFKKEEEGPI</sequence>
<keyword evidence="2" id="KW-1185">Reference proteome</keyword>
<comment type="caution">
    <text evidence="1">The sequence shown here is derived from an EMBL/GenBank/DDBJ whole genome shotgun (WGS) entry which is preliminary data.</text>
</comment>
<dbReference type="InterPro" id="IPR036915">
    <property type="entry name" value="Cyclin-like_sf"/>
</dbReference>
<evidence type="ECO:0000313" key="2">
    <source>
        <dbReference type="Proteomes" id="UP000023152"/>
    </source>
</evidence>
<dbReference type="EMBL" id="ASPP01004248">
    <property type="protein sequence ID" value="ETO32372.1"/>
    <property type="molecule type" value="Genomic_DNA"/>
</dbReference>
<proteinExistence type="predicted"/>
<gene>
    <name evidence="1" type="ORF">RFI_04748</name>
</gene>
<name>X6P473_RETFI</name>
<accession>X6P473</accession>
<dbReference type="SUPFAM" id="SSF47954">
    <property type="entry name" value="Cyclin-like"/>
    <property type="match status" value="1"/>
</dbReference>
<dbReference type="AlphaFoldDB" id="X6P473"/>
<organism evidence="1 2">
    <name type="scientific">Reticulomyxa filosa</name>
    <dbReference type="NCBI Taxonomy" id="46433"/>
    <lineage>
        <taxon>Eukaryota</taxon>
        <taxon>Sar</taxon>
        <taxon>Rhizaria</taxon>
        <taxon>Retaria</taxon>
        <taxon>Foraminifera</taxon>
        <taxon>Monothalamids</taxon>
        <taxon>Reticulomyxidae</taxon>
        <taxon>Reticulomyxa</taxon>
    </lineage>
</organism>
<reference evidence="1 2" key="1">
    <citation type="journal article" date="2013" name="Curr. Biol.">
        <title>The Genome of the Foraminiferan Reticulomyxa filosa.</title>
        <authorList>
            <person name="Glockner G."/>
            <person name="Hulsmann N."/>
            <person name="Schleicher M."/>
            <person name="Noegel A.A."/>
            <person name="Eichinger L."/>
            <person name="Gallinger C."/>
            <person name="Pawlowski J."/>
            <person name="Sierra R."/>
            <person name="Euteneuer U."/>
            <person name="Pillet L."/>
            <person name="Moustafa A."/>
            <person name="Platzer M."/>
            <person name="Groth M."/>
            <person name="Szafranski K."/>
            <person name="Schliwa M."/>
        </authorList>
    </citation>
    <scope>NUCLEOTIDE SEQUENCE [LARGE SCALE GENOMIC DNA]</scope>
</reference>
<evidence type="ECO:0000313" key="1">
    <source>
        <dbReference type="EMBL" id="ETO32372.1"/>
    </source>
</evidence>